<evidence type="ECO:0000256" key="1">
    <source>
        <dbReference type="ARBA" id="ARBA00007754"/>
    </source>
</evidence>
<comment type="similarity">
    <text evidence="1 4">Belongs to the glycosyl hydrolase 26 family.</text>
</comment>
<comment type="caution">
    <text evidence="7">The sequence shown here is derived from an EMBL/GenBank/DDBJ whole genome shotgun (WGS) entry which is preliminary data.</text>
</comment>
<dbReference type="InterPro" id="IPR022790">
    <property type="entry name" value="GH26_dom"/>
</dbReference>
<feature type="chain" id="PRO_5046865302" evidence="5">
    <location>
        <begin position="19"/>
        <end position="329"/>
    </location>
</feature>
<dbReference type="EMBL" id="JAVRHO010000001">
    <property type="protein sequence ID" value="MDT0645106.1"/>
    <property type="molecule type" value="Genomic_DNA"/>
</dbReference>
<feature type="signal peptide" evidence="5">
    <location>
        <begin position="1"/>
        <end position="18"/>
    </location>
</feature>
<feature type="active site" description="Nucleophile" evidence="4">
    <location>
        <position position="275"/>
    </location>
</feature>
<evidence type="ECO:0000313" key="8">
    <source>
        <dbReference type="Proteomes" id="UP001245285"/>
    </source>
</evidence>
<gene>
    <name evidence="7" type="ORF">RM545_00245</name>
</gene>
<dbReference type="PANTHER" id="PTHR40079:SF4">
    <property type="entry name" value="GH26 DOMAIN-CONTAINING PROTEIN-RELATED"/>
    <property type="match status" value="1"/>
</dbReference>
<dbReference type="Proteomes" id="UP001245285">
    <property type="component" value="Unassembled WGS sequence"/>
</dbReference>
<feature type="active site" description="Proton donor" evidence="4">
    <location>
        <position position="175"/>
    </location>
</feature>
<dbReference type="SUPFAM" id="SSF51445">
    <property type="entry name" value="(Trans)glycosidases"/>
    <property type="match status" value="1"/>
</dbReference>
<feature type="domain" description="GH26" evidence="6">
    <location>
        <begin position="28"/>
        <end position="323"/>
    </location>
</feature>
<evidence type="ECO:0000256" key="3">
    <source>
        <dbReference type="ARBA" id="ARBA00023295"/>
    </source>
</evidence>
<evidence type="ECO:0000313" key="7">
    <source>
        <dbReference type="EMBL" id="MDT0645106.1"/>
    </source>
</evidence>
<evidence type="ECO:0000256" key="5">
    <source>
        <dbReference type="SAM" id="SignalP"/>
    </source>
</evidence>
<dbReference type="Pfam" id="PF02156">
    <property type="entry name" value="Glyco_hydro_26"/>
    <property type="match status" value="1"/>
</dbReference>
<evidence type="ECO:0000259" key="6">
    <source>
        <dbReference type="PROSITE" id="PS51764"/>
    </source>
</evidence>
<dbReference type="PANTHER" id="PTHR40079">
    <property type="entry name" value="MANNAN ENDO-1,4-BETA-MANNOSIDASE E-RELATED"/>
    <property type="match status" value="1"/>
</dbReference>
<name>A0ABU3CFN6_9FLAO</name>
<keyword evidence="8" id="KW-1185">Reference proteome</keyword>
<accession>A0ABU3CFN6</accession>
<dbReference type="GO" id="GO:0016787">
    <property type="term" value="F:hydrolase activity"/>
    <property type="evidence" value="ECO:0007669"/>
    <property type="project" value="UniProtKB-KW"/>
</dbReference>
<proteinExistence type="inferred from homology"/>
<reference evidence="7 8" key="1">
    <citation type="submission" date="2023-09" db="EMBL/GenBank/DDBJ databases">
        <authorList>
            <person name="Rey-Velasco X."/>
        </authorList>
    </citation>
    <scope>NUCLEOTIDE SEQUENCE [LARGE SCALE GENOMIC DNA]</scope>
    <source>
        <strain evidence="7 8">F260</strain>
    </source>
</reference>
<protein>
    <submittedName>
        <fullName evidence="7">Glycosyl hydrolase</fullName>
    </submittedName>
</protein>
<evidence type="ECO:0000256" key="2">
    <source>
        <dbReference type="ARBA" id="ARBA00022801"/>
    </source>
</evidence>
<dbReference type="PROSITE" id="PS51764">
    <property type="entry name" value="GH26"/>
    <property type="match status" value="1"/>
</dbReference>
<keyword evidence="2 4" id="KW-0378">Hydrolase</keyword>
<dbReference type="Gene3D" id="3.20.20.80">
    <property type="entry name" value="Glycosidases"/>
    <property type="match status" value="1"/>
</dbReference>
<keyword evidence="3 4" id="KW-0326">Glycosidase</keyword>
<dbReference type="RefSeq" id="WP_311493257.1">
    <property type="nucleotide sequence ID" value="NZ_JAVRHO010000001.1"/>
</dbReference>
<evidence type="ECO:0000256" key="4">
    <source>
        <dbReference type="PROSITE-ProRule" id="PRU01100"/>
    </source>
</evidence>
<organism evidence="7 8">
    <name type="scientific">Autumnicola lenta</name>
    <dbReference type="NCBI Taxonomy" id="3075593"/>
    <lineage>
        <taxon>Bacteria</taxon>
        <taxon>Pseudomonadati</taxon>
        <taxon>Bacteroidota</taxon>
        <taxon>Flavobacteriia</taxon>
        <taxon>Flavobacteriales</taxon>
        <taxon>Flavobacteriaceae</taxon>
        <taxon>Autumnicola</taxon>
    </lineage>
</organism>
<dbReference type="InterPro" id="IPR017853">
    <property type="entry name" value="GH"/>
</dbReference>
<sequence length="329" mass="38633">MKRSILILALLIAGNCFSQTPVNKNATKEAKQLLDYIYSLGDRVLSGQHSYNEEPESYYNLAEEISGKYPAVWGTDFYWNREDDPGERIVEAAKKKHEEGAIITLMWHVGRPTDNPPFDWSTSVQADLSDEDWEQLVTPGTPLNKRWQDQVDVVAESLKELQEENIPVLWRPYHEMNGVWFWWGDKKGEKGFKELWKMLYDRMVNHHQLNNLIWVWNANGPRDIPEDEAFPYNEFYPGHEYVDILATDVYHFDYEQKDYQKLLDLAEGKPIALGEVGQLPKIAILEQQPKWSWFMVWSNWLETANSPERVKEIYNYPKTITQDEVEIDD</sequence>
<dbReference type="PRINTS" id="PR00739">
    <property type="entry name" value="GLHYDRLASE26"/>
</dbReference>
<dbReference type="InterPro" id="IPR000805">
    <property type="entry name" value="Glyco_hydro_26"/>
</dbReference>
<keyword evidence="5" id="KW-0732">Signal</keyword>